<protein>
    <submittedName>
        <fullName evidence="1">Uncharacterized protein</fullName>
    </submittedName>
</protein>
<comment type="caution">
    <text evidence="1">The sequence shown here is derived from an EMBL/GenBank/DDBJ whole genome shotgun (WGS) entry which is preliminary data.</text>
</comment>
<organism evidence="1 2">
    <name type="scientific">Allokutzneria multivorans</name>
    <dbReference type="NCBI Taxonomy" id="1142134"/>
    <lineage>
        <taxon>Bacteria</taxon>
        <taxon>Bacillati</taxon>
        <taxon>Actinomycetota</taxon>
        <taxon>Actinomycetes</taxon>
        <taxon>Pseudonocardiales</taxon>
        <taxon>Pseudonocardiaceae</taxon>
        <taxon>Allokutzneria</taxon>
    </lineage>
</organism>
<accession>A0ABP7R069</accession>
<proteinExistence type="predicted"/>
<gene>
    <name evidence="1" type="ORF">GCM10022247_05510</name>
</gene>
<name>A0ABP7R069_9PSEU</name>
<dbReference type="Proteomes" id="UP001501747">
    <property type="component" value="Unassembled WGS sequence"/>
</dbReference>
<evidence type="ECO:0000313" key="1">
    <source>
        <dbReference type="EMBL" id="GAA3989793.1"/>
    </source>
</evidence>
<evidence type="ECO:0000313" key="2">
    <source>
        <dbReference type="Proteomes" id="UP001501747"/>
    </source>
</evidence>
<sequence length="79" mass="8443">MPRNSACPCRQRPCTTPSVVRTFGCSATTTPSPRSDSRVGVSFAAGRAIFGMTEDVATAEEILTWSGLINPTINPVDKR</sequence>
<dbReference type="EMBL" id="BAABAL010000004">
    <property type="protein sequence ID" value="GAA3989793.1"/>
    <property type="molecule type" value="Genomic_DNA"/>
</dbReference>
<keyword evidence="2" id="KW-1185">Reference proteome</keyword>
<reference evidence="2" key="1">
    <citation type="journal article" date="2019" name="Int. J. Syst. Evol. Microbiol.">
        <title>The Global Catalogue of Microorganisms (GCM) 10K type strain sequencing project: providing services to taxonomists for standard genome sequencing and annotation.</title>
        <authorList>
            <consortium name="The Broad Institute Genomics Platform"/>
            <consortium name="The Broad Institute Genome Sequencing Center for Infectious Disease"/>
            <person name="Wu L."/>
            <person name="Ma J."/>
        </authorList>
    </citation>
    <scope>NUCLEOTIDE SEQUENCE [LARGE SCALE GENOMIC DNA]</scope>
    <source>
        <strain evidence="2">JCM 17342</strain>
    </source>
</reference>